<sequence length="64" mass="6971">MPTERRVAELAADGLSDQDIAEATHICVRTVEANLCRVCRKVGARSGVEHGRRMDQRPPSDAAP</sequence>
<evidence type="ECO:0000313" key="2">
    <source>
        <dbReference type="EMBL" id="TQR88556.1"/>
    </source>
</evidence>
<comment type="caution">
    <text evidence="2">The sequence shown here is derived from an EMBL/GenBank/DDBJ whole genome shotgun (WGS) entry which is preliminary data.</text>
</comment>
<feature type="domain" description="HTH luxR-type" evidence="1">
    <location>
        <begin position="1"/>
        <end position="58"/>
    </location>
</feature>
<dbReference type="Gene3D" id="1.10.10.10">
    <property type="entry name" value="Winged helix-like DNA-binding domain superfamily/Winged helix DNA-binding domain"/>
    <property type="match status" value="1"/>
</dbReference>
<dbReference type="SMART" id="SM00421">
    <property type="entry name" value="HTH_LUXR"/>
    <property type="match status" value="1"/>
</dbReference>
<proteinExistence type="predicted"/>
<dbReference type="GO" id="GO:0003677">
    <property type="term" value="F:DNA binding"/>
    <property type="evidence" value="ECO:0007669"/>
    <property type="project" value="InterPro"/>
</dbReference>
<evidence type="ECO:0000313" key="3">
    <source>
        <dbReference type="Proteomes" id="UP000315759"/>
    </source>
</evidence>
<reference evidence="2 3" key="1">
    <citation type="submission" date="2018-10" db="EMBL/GenBank/DDBJ databases">
        <title>Draft genome of Mycobacterium hodleri strain B.</title>
        <authorList>
            <person name="Amande T.J."/>
            <person name="Mcgenity T.J."/>
        </authorList>
    </citation>
    <scope>NUCLEOTIDE SEQUENCE [LARGE SCALE GENOMIC DNA]</scope>
    <source>
        <strain evidence="2 3">B</strain>
    </source>
</reference>
<dbReference type="EMBL" id="VIFX01000001">
    <property type="protein sequence ID" value="TQR88556.1"/>
    <property type="molecule type" value="Genomic_DNA"/>
</dbReference>
<dbReference type="GO" id="GO:0006355">
    <property type="term" value="P:regulation of DNA-templated transcription"/>
    <property type="evidence" value="ECO:0007669"/>
    <property type="project" value="InterPro"/>
</dbReference>
<dbReference type="InterPro" id="IPR016032">
    <property type="entry name" value="Sig_transdc_resp-reg_C-effctor"/>
</dbReference>
<dbReference type="Proteomes" id="UP000315759">
    <property type="component" value="Unassembled WGS sequence"/>
</dbReference>
<dbReference type="SUPFAM" id="SSF46894">
    <property type="entry name" value="C-terminal effector domain of the bipartite response regulators"/>
    <property type="match status" value="1"/>
</dbReference>
<name>A0A544W8L0_9MYCO</name>
<evidence type="ECO:0000259" key="1">
    <source>
        <dbReference type="PROSITE" id="PS50043"/>
    </source>
</evidence>
<accession>A0A544W8L0</accession>
<dbReference type="Pfam" id="PF00196">
    <property type="entry name" value="GerE"/>
    <property type="match status" value="1"/>
</dbReference>
<dbReference type="AlphaFoldDB" id="A0A544W8L0"/>
<keyword evidence="3" id="KW-1185">Reference proteome</keyword>
<protein>
    <submittedName>
        <fullName evidence="2">Helix-turn-helix transcriptional regulator</fullName>
    </submittedName>
</protein>
<dbReference type="InterPro" id="IPR036388">
    <property type="entry name" value="WH-like_DNA-bd_sf"/>
</dbReference>
<dbReference type="InterPro" id="IPR000792">
    <property type="entry name" value="Tscrpt_reg_LuxR_C"/>
</dbReference>
<gene>
    <name evidence="2" type="ORF">D8S82_00685</name>
</gene>
<organism evidence="2 3">
    <name type="scientific">Mycolicibacterium hodleri</name>
    <dbReference type="NCBI Taxonomy" id="49897"/>
    <lineage>
        <taxon>Bacteria</taxon>
        <taxon>Bacillati</taxon>
        <taxon>Actinomycetota</taxon>
        <taxon>Actinomycetes</taxon>
        <taxon>Mycobacteriales</taxon>
        <taxon>Mycobacteriaceae</taxon>
        <taxon>Mycolicibacterium</taxon>
    </lineage>
</organism>
<dbReference type="RefSeq" id="WP_142549868.1">
    <property type="nucleotide sequence ID" value="NZ_VIFX01000001.1"/>
</dbReference>
<dbReference type="PROSITE" id="PS50043">
    <property type="entry name" value="HTH_LUXR_2"/>
    <property type="match status" value="1"/>
</dbReference>